<protein>
    <submittedName>
        <fullName evidence="2">Amidohydrolase family protein</fullName>
    </submittedName>
</protein>
<comment type="caution">
    <text evidence="2">The sequence shown here is derived from an EMBL/GenBank/DDBJ whole genome shotgun (WGS) entry which is preliminary data.</text>
</comment>
<dbReference type="PANTHER" id="PTHR11647:SF1">
    <property type="entry name" value="COLLAPSIN RESPONSE MEDIATOR PROTEIN"/>
    <property type="match status" value="1"/>
</dbReference>
<dbReference type="NCBIfam" id="NF006560">
    <property type="entry name" value="PRK09061.1"/>
    <property type="match status" value="1"/>
</dbReference>
<dbReference type="InterPro" id="IPR032466">
    <property type="entry name" value="Metal_Hydrolase"/>
</dbReference>
<accession>A0ABT0ZSH4</accession>
<evidence type="ECO:0000313" key="3">
    <source>
        <dbReference type="Proteomes" id="UP001165283"/>
    </source>
</evidence>
<proteinExistence type="predicted"/>
<dbReference type="InterPro" id="IPR050378">
    <property type="entry name" value="Metallo-dep_Hydrolases_sf"/>
</dbReference>
<name>A0ABT0ZSH4_9PSEU</name>
<dbReference type="Gene3D" id="2.30.40.10">
    <property type="entry name" value="Urease, subunit C, domain 1"/>
    <property type="match status" value="1"/>
</dbReference>
<keyword evidence="3" id="KW-1185">Reference proteome</keyword>
<dbReference type="InterPro" id="IPR013108">
    <property type="entry name" value="Amidohydro_3"/>
</dbReference>
<dbReference type="EMBL" id="JAGSOV010000005">
    <property type="protein sequence ID" value="MCO1653668.1"/>
    <property type="molecule type" value="Genomic_DNA"/>
</dbReference>
<feature type="domain" description="Amidohydrolase 3" evidence="1">
    <location>
        <begin position="47"/>
        <end position="470"/>
    </location>
</feature>
<sequence length="487" mass="50008">MAEYPLVLAGGRVIDPDSGLDAVADVALDGDAVAAISTGPLAGVERIDVRGLVVCPGFVDLHSHGQAIPEQRLQALDGVTTALELEAGTLPVAAAYAAAAAQGRPINYGYATSWALARMVELAGVPVGGGTASVLRNLGDPRWQAAASATQRAAVLGRLRADLDVGALGIGVLAGYAPGLDPDEYLAVAALAAEAGSPTFTHARPLVEVDPRLPVDGAEEIVRAAGETGAAMHYCHVNSTSTRHVDRVLGLVERVRAQGSAVTTEAYPYGAGSTAIGAAFLAPERLTAQGLRPDSLTYVRTGERVADARRLEQLRAEDPGGLVLVHFLDEDDPADAAFLHRALLFDGTAVASDAMPLTWTGPAPDPMTWPLPPGAVGHPRGAGTFARAVRMLTGAGLGLPEAIARCTSVPARVLRPAVPAMAGKGRIGAGSDADVVVLDPDRLADRATYADGTLPSAGIVHVLVNGTAVVRDGRLVPDALPGRPVRR</sequence>
<gene>
    <name evidence="2" type="ORF">KDL28_01225</name>
</gene>
<dbReference type="Pfam" id="PF07969">
    <property type="entry name" value="Amidohydro_3"/>
    <property type="match status" value="1"/>
</dbReference>
<reference evidence="2" key="1">
    <citation type="submission" date="2021-04" db="EMBL/GenBank/DDBJ databases">
        <title>Pseudonocardia sp. nov., isolated from sandy soil of mangrove forest.</title>
        <authorList>
            <person name="Zan Z."/>
            <person name="Huang R."/>
            <person name="Liu W."/>
        </authorList>
    </citation>
    <scope>NUCLEOTIDE SEQUENCE</scope>
    <source>
        <strain evidence="2">S2-4</strain>
    </source>
</reference>
<dbReference type="PANTHER" id="PTHR11647">
    <property type="entry name" value="HYDRANTOINASE/DIHYDROPYRIMIDINASE FAMILY MEMBER"/>
    <property type="match status" value="1"/>
</dbReference>
<organism evidence="2 3">
    <name type="scientific">Pseudonocardia humida</name>
    <dbReference type="NCBI Taxonomy" id="2800819"/>
    <lineage>
        <taxon>Bacteria</taxon>
        <taxon>Bacillati</taxon>
        <taxon>Actinomycetota</taxon>
        <taxon>Actinomycetes</taxon>
        <taxon>Pseudonocardiales</taxon>
        <taxon>Pseudonocardiaceae</taxon>
        <taxon>Pseudonocardia</taxon>
    </lineage>
</organism>
<evidence type="ECO:0000259" key="1">
    <source>
        <dbReference type="Pfam" id="PF07969"/>
    </source>
</evidence>
<dbReference type="SUPFAM" id="SSF51338">
    <property type="entry name" value="Composite domain of metallo-dependent hydrolases"/>
    <property type="match status" value="1"/>
</dbReference>
<evidence type="ECO:0000313" key="2">
    <source>
        <dbReference type="EMBL" id="MCO1653668.1"/>
    </source>
</evidence>
<dbReference type="RefSeq" id="WP_252435256.1">
    <property type="nucleotide sequence ID" value="NZ_JAGSOV010000005.1"/>
</dbReference>
<dbReference type="SUPFAM" id="SSF51556">
    <property type="entry name" value="Metallo-dependent hydrolases"/>
    <property type="match status" value="1"/>
</dbReference>
<dbReference type="Proteomes" id="UP001165283">
    <property type="component" value="Unassembled WGS sequence"/>
</dbReference>
<dbReference type="Gene3D" id="3.20.20.140">
    <property type="entry name" value="Metal-dependent hydrolases"/>
    <property type="match status" value="1"/>
</dbReference>
<dbReference type="InterPro" id="IPR011059">
    <property type="entry name" value="Metal-dep_hydrolase_composite"/>
</dbReference>